<dbReference type="Proteomes" id="UP000198852">
    <property type="component" value="Unassembled WGS sequence"/>
</dbReference>
<dbReference type="InterPro" id="IPR002575">
    <property type="entry name" value="Aminoglycoside_PTrfase"/>
</dbReference>
<name>A0A1I6RIU2_9PSEU</name>
<keyword evidence="3" id="KW-1185">Reference proteome</keyword>
<organism evidence="2 3">
    <name type="scientific">Saccharopolyspora flava</name>
    <dbReference type="NCBI Taxonomy" id="95161"/>
    <lineage>
        <taxon>Bacteria</taxon>
        <taxon>Bacillati</taxon>
        <taxon>Actinomycetota</taxon>
        <taxon>Actinomycetes</taxon>
        <taxon>Pseudonocardiales</taxon>
        <taxon>Pseudonocardiaceae</taxon>
        <taxon>Saccharopolyspora</taxon>
    </lineage>
</organism>
<dbReference type="RefSeq" id="WP_425441998.1">
    <property type="nucleotide sequence ID" value="NZ_FOZX01000003.1"/>
</dbReference>
<dbReference type="STRING" id="95161.SAMN05660874_02257"/>
<evidence type="ECO:0000313" key="3">
    <source>
        <dbReference type="Proteomes" id="UP000198852"/>
    </source>
</evidence>
<dbReference type="Gene3D" id="3.90.1200.10">
    <property type="match status" value="1"/>
</dbReference>
<dbReference type="PANTHER" id="PTHR47829">
    <property type="entry name" value="HYDROLASE, PUTATIVE (AFU_ORTHOLOGUE AFUA_1G12880)-RELATED"/>
    <property type="match status" value="1"/>
</dbReference>
<dbReference type="InterPro" id="IPR052898">
    <property type="entry name" value="ACAD10-like"/>
</dbReference>
<accession>A0A1I6RIU2</accession>
<reference evidence="3" key="1">
    <citation type="submission" date="2016-10" db="EMBL/GenBank/DDBJ databases">
        <authorList>
            <person name="Varghese N."/>
            <person name="Submissions S."/>
        </authorList>
    </citation>
    <scope>NUCLEOTIDE SEQUENCE [LARGE SCALE GENOMIC DNA]</scope>
    <source>
        <strain evidence="3">DSM 44771</strain>
    </source>
</reference>
<dbReference type="CDD" id="cd05154">
    <property type="entry name" value="ACAD10_11_N-like"/>
    <property type="match status" value="1"/>
</dbReference>
<dbReference type="GO" id="GO:0016301">
    <property type="term" value="F:kinase activity"/>
    <property type="evidence" value="ECO:0007669"/>
    <property type="project" value="UniProtKB-KW"/>
</dbReference>
<dbReference type="AlphaFoldDB" id="A0A1I6RIU2"/>
<keyword evidence="2" id="KW-0418">Kinase</keyword>
<feature type="domain" description="Aminoglycoside phosphotransferase" evidence="1">
    <location>
        <begin position="36"/>
        <end position="253"/>
    </location>
</feature>
<evidence type="ECO:0000313" key="2">
    <source>
        <dbReference type="EMBL" id="SFS64585.1"/>
    </source>
</evidence>
<protein>
    <submittedName>
        <fullName evidence="2">Predicted kinase, aminoglycoside phosphotransferase (APT) family</fullName>
    </submittedName>
</protein>
<dbReference type="PANTHER" id="PTHR47829:SF1">
    <property type="entry name" value="HAD FAMILY PHOSPHATASE"/>
    <property type="match status" value="1"/>
</dbReference>
<proteinExistence type="predicted"/>
<dbReference type="SUPFAM" id="SSF56112">
    <property type="entry name" value="Protein kinase-like (PK-like)"/>
    <property type="match status" value="1"/>
</dbReference>
<dbReference type="EMBL" id="FOZX01000003">
    <property type="protein sequence ID" value="SFS64585.1"/>
    <property type="molecule type" value="Genomic_DNA"/>
</dbReference>
<evidence type="ECO:0000259" key="1">
    <source>
        <dbReference type="Pfam" id="PF01636"/>
    </source>
</evidence>
<dbReference type="Pfam" id="PF01636">
    <property type="entry name" value="APH"/>
    <property type="match status" value="1"/>
</dbReference>
<gene>
    <name evidence="2" type="ORF">SAMN05660874_02257</name>
</gene>
<dbReference type="InterPro" id="IPR011009">
    <property type="entry name" value="Kinase-like_dom_sf"/>
</dbReference>
<dbReference type="Gene3D" id="3.30.200.20">
    <property type="entry name" value="Phosphorylase Kinase, domain 1"/>
    <property type="match status" value="1"/>
</dbReference>
<dbReference type="InterPro" id="IPR041726">
    <property type="entry name" value="ACAD10_11_N"/>
</dbReference>
<keyword evidence="2" id="KW-0808">Transferase</keyword>
<sequence length="345" mass="37822">MNAPEPDELPGLDLHRLRAYLDVEMPGMVTGELTGELVQGGRSNLTYIVGDGVRQWVVRRPPLGHVLATAHDMSREHRMLTALADTAVPVPRAELLCQNEEVLGAPFYVMEYVPGAVYRSPEQSEALTEQQRHALSYQLMDVLADLHSLDPASVGLAEFGRPEGFLERQVRRWTKQLKASHSREVEGIDALSQQLAASVPSGGPVGIVHGDYRLDNVIVGDDQQIKAVLDWEMATIGDPLTDLGLLAVYWEGFSGLANNPIAKGVGPEYGFPSAKQLFARYAERSPLDLSDLDWYLAFGYFKIAVILEGIHFRFIQNQTVGEGFEHVGGLVAPLVAQGLATLKEA</sequence>